<dbReference type="InterPro" id="IPR036390">
    <property type="entry name" value="WH_DNA-bd_sf"/>
</dbReference>
<reference evidence="2 3" key="1">
    <citation type="submission" date="2021-06" db="EMBL/GenBank/DDBJ databases">
        <title>Complete genome of Haloferula helveola possessing various polysaccharide degrading enzymes.</title>
        <authorList>
            <person name="Takami H."/>
            <person name="Huang C."/>
            <person name="Hamasaki K."/>
        </authorList>
    </citation>
    <scope>NUCLEOTIDE SEQUENCE [LARGE SCALE GENOMIC DNA]</scope>
    <source>
        <strain evidence="2 3">CN-1</strain>
    </source>
</reference>
<organism evidence="2 3">
    <name type="scientific">Haloferula helveola</name>
    <dbReference type="NCBI Taxonomy" id="490095"/>
    <lineage>
        <taxon>Bacteria</taxon>
        <taxon>Pseudomonadati</taxon>
        <taxon>Verrucomicrobiota</taxon>
        <taxon>Verrucomicrobiia</taxon>
        <taxon>Verrucomicrobiales</taxon>
        <taxon>Verrucomicrobiaceae</taxon>
        <taxon>Haloferula</taxon>
    </lineage>
</organism>
<dbReference type="InterPro" id="IPR036388">
    <property type="entry name" value="WH-like_DNA-bd_sf"/>
</dbReference>
<dbReference type="Gene3D" id="1.10.10.10">
    <property type="entry name" value="Winged helix-like DNA-binding domain superfamily/Winged helix DNA-binding domain"/>
    <property type="match status" value="2"/>
</dbReference>
<dbReference type="PANTHER" id="PTHR38768:SF1">
    <property type="entry name" value="UPF0502 PROTEIN YCEH"/>
    <property type="match status" value="1"/>
</dbReference>
<evidence type="ECO:0000256" key="1">
    <source>
        <dbReference type="HAMAP-Rule" id="MF_01584"/>
    </source>
</evidence>
<dbReference type="SUPFAM" id="SSF46785">
    <property type="entry name" value="Winged helix' DNA-binding domain"/>
    <property type="match status" value="2"/>
</dbReference>
<evidence type="ECO:0000313" key="2">
    <source>
        <dbReference type="EMBL" id="BCX48266.1"/>
    </source>
</evidence>
<gene>
    <name evidence="2" type="ORF">HAHE_21740</name>
</gene>
<dbReference type="RefSeq" id="WP_338684366.1">
    <property type="nucleotide sequence ID" value="NZ_AP024702.1"/>
</dbReference>
<name>A0ABM7RG15_9BACT</name>
<dbReference type="Pfam" id="PF04337">
    <property type="entry name" value="DUF480"/>
    <property type="match status" value="1"/>
</dbReference>
<protein>
    <submittedName>
        <fullName evidence="2">DUF480 domain-containing protein</fullName>
    </submittedName>
</protein>
<comment type="similarity">
    <text evidence="1">Belongs to the UPF0502 family.</text>
</comment>
<sequence>MKHFPELQLTAVGARVLGCLLEKEVLTPDQYPMTVNALVTACNQATSRHPVTSFTASEVEEALRQLSDDYLVTRMLGGRAPKFEHNLGDLLALTSAERAVFTVLLLRGTQTAGELKQRTERMHDFASLDEVEEILTGFIEYPHGPLVERLPAGGGRRVETFRHLLSEDAGAEPEADFDAGADWRQEMEQRLAALEMQVAELKAQLGE</sequence>
<dbReference type="InterPro" id="IPR007432">
    <property type="entry name" value="DUF480"/>
</dbReference>
<dbReference type="Proteomes" id="UP001374893">
    <property type="component" value="Chromosome"/>
</dbReference>
<accession>A0ABM7RG15</accession>
<keyword evidence="3" id="KW-1185">Reference proteome</keyword>
<dbReference type="HAMAP" id="MF_01584">
    <property type="entry name" value="UPF0502"/>
    <property type="match status" value="1"/>
</dbReference>
<dbReference type="PANTHER" id="PTHR38768">
    <property type="entry name" value="UPF0502 PROTEIN YCEH"/>
    <property type="match status" value="1"/>
</dbReference>
<dbReference type="EMBL" id="AP024702">
    <property type="protein sequence ID" value="BCX48266.1"/>
    <property type="molecule type" value="Genomic_DNA"/>
</dbReference>
<proteinExistence type="inferred from homology"/>
<evidence type="ECO:0000313" key="3">
    <source>
        <dbReference type="Proteomes" id="UP001374893"/>
    </source>
</evidence>